<evidence type="ECO:0000313" key="9">
    <source>
        <dbReference type="EMBL" id="GAA4695729.1"/>
    </source>
</evidence>
<feature type="transmembrane region" description="Helical" evidence="8">
    <location>
        <begin position="112"/>
        <end position="133"/>
    </location>
</feature>
<feature type="transmembrane region" description="Helical" evidence="8">
    <location>
        <begin position="145"/>
        <end position="168"/>
    </location>
</feature>
<reference evidence="10" key="1">
    <citation type="journal article" date="2019" name="Int. J. Syst. Evol. Microbiol.">
        <title>The Global Catalogue of Microorganisms (GCM) 10K type strain sequencing project: providing services to taxonomists for standard genome sequencing and annotation.</title>
        <authorList>
            <consortium name="The Broad Institute Genomics Platform"/>
            <consortium name="The Broad Institute Genome Sequencing Center for Infectious Disease"/>
            <person name="Wu L."/>
            <person name="Ma J."/>
        </authorList>
    </citation>
    <scope>NUCLEOTIDE SEQUENCE [LARGE SCALE GENOMIC DNA]</scope>
    <source>
        <strain evidence="10">JCM 18127</strain>
    </source>
</reference>
<comment type="caution">
    <text evidence="9">The sequence shown here is derived from an EMBL/GenBank/DDBJ whole genome shotgun (WGS) entry which is preliminary data.</text>
</comment>
<accession>A0ABP8WUU2</accession>
<gene>
    <name evidence="9" type="ORF">GCM10023226_37660</name>
</gene>
<evidence type="ECO:0000256" key="2">
    <source>
        <dbReference type="ARBA" id="ARBA00007776"/>
    </source>
</evidence>
<dbReference type="RefSeq" id="WP_345269110.1">
    <property type="nucleotide sequence ID" value="NZ_BAABIM010000004.1"/>
</dbReference>
<feature type="transmembrane region" description="Helical" evidence="8">
    <location>
        <begin position="74"/>
        <end position="92"/>
    </location>
</feature>
<proteinExistence type="inferred from homology"/>
<evidence type="ECO:0008006" key="11">
    <source>
        <dbReference type="Google" id="ProtNLM"/>
    </source>
</evidence>
<keyword evidence="7 8" id="KW-0472">Membrane</keyword>
<evidence type="ECO:0000256" key="3">
    <source>
        <dbReference type="ARBA" id="ARBA00022475"/>
    </source>
</evidence>
<organism evidence="9 10">
    <name type="scientific">Nocardioides nanhaiensis</name>
    <dbReference type="NCBI Taxonomy" id="1476871"/>
    <lineage>
        <taxon>Bacteria</taxon>
        <taxon>Bacillati</taxon>
        <taxon>Actinomycetota</taxon>
        <taxon>Actinomycetes</taxon>
        <taxon>Propionibacteriales</taxon>
        <taxon>Nocardioidaceae</taxon>
        <taxon>Nocardioides</taxon>
    </lineage>
</organism>
<dbReference type="Proteomes" id="UP001500621">
    <property type="component" value="Unassembled WGS sequence"/>
</dbReference>
<evidence type="ECO:0000256" key="1">
    <source>
        <dbReference type="ARBA" id="ARBA00004651"/>
    </source>
</evidence>
<evidence type="ECO:0000256" key="6">
    <source>
        <dbReference type="ARBA" id="ARBA00022989"/>
    </source>
</evidence>
<keyword evidence="5" id="KW-0133">Cell shape</keyword>
<comment type="subcellular location">
    <subcellularLocation>
        <location evidence="1">Cell membrane</location>
        <topology evidence="1">Multi-pass membrane protein</topology>
    </subcellularLocation>
</comment>
<keyword evidence="6 8" id="KW-1133">Transmembrane helix</keyword>
<keyword evidence="4 8" id="KW-0812">Transmembrane</keyword>
<dbReference type="Gene3D" id="1.10.1760.20">
    <property type="match status" value="1"/>
</dbReference>
<keyword evidence="3" id="KW-1003">Cell membrane</keyword>
<dbReference type="InterPro" id="IPR007227">
    <property type="entry name" value="Cell_shape_determining_MreD"/>
</dbReference>
<feature type="transmembrane region" description="Helical" evidence="8">
    <location>
        <begin position="6"/>
        <end position="24"/>
    </location>
</feature>
<sequence length="180" mass="18400">MTAARGVVLGLALAVAVVLQVSVFPELAWRGVVPDVVLLVAVAAGLARGPQVGMVVGFAGGVLLDLTPPADHVAGRWALALLVVGYVAGRVAQDSRTPDLGRGPDGRTPTLLVLATVAACSFLGTSVFALSGIVLRDPPMAVPDLLTVVLVALVWDLLLAPLVIPLVTRALGRLEPERAG</sequence>
<evidence type="ECO:0000313" key="10">
    <source>
        <dbReference type="Proteomes" id="UP001500621"/>
    </source>
</evidence>
<keyword evidence="10" id="KW-1185">Reference proteome</keyword>
<comment type="similarity">
    <text evidence="2">Belongs to the MreD family.</text>
</comment>
<dbReference type="NCBIfam" id="TIGR03426">
    <property type="entry name" value="shape_MreD"/>
    <property type="match status" value="1"/>
</dbReference>
<evidence type="ECO:0000256" key="8">
    <source>
        <dbReference type="SAM" id="Phobius"/>
    </source>
</evidence>
<evidence type="ECO:0000256" key="7">
    <source>
        <dbReference type="ARBA" id="ARBA00023136"/>
    </source>
</evidence>
<dbReference type="EMBL" id="BAABIM010000004">
    <property type="protein sequence ID" value="GAA4695729.1"/>
    <property type="molecule type" value="Genomic_DNA"/>
</dbReference>
<protein>
    <recommendedName>
        <fullName evidence="11">Rod shape-determining protein MreD</fullName>
    </recommendedName>
</protein>
<evidence type="ECO:0000256" key="4">
    <source>
        <dbReference type="ARBA" id="ARBA00022692"/>
    </source>
</evidence>
<evidence type="ECO:0000256" key="5">
    <source>
        <dbReference type="ARBA" id="ARBA00022960"/>
    </source>
</evidence>
<name>A0ABP8WUU2_9ACTN</name>